<feature type="compositionally biased region" description="Low complexity" evidence="11">
    <location>
        <begin position="31"/>
        <end position="44"/>
    </location>
</feature>
<dbReference type="SUPFAM" id="SSF50978">
    <property type="entry name" value="WD40 repeat-like"/>
    <property type="match status" value="1"/>
</dbReference>
<evidence type="ECO:0000256" key="2">
    <source>
        <dbReference type="ARBA" id="ARBA00022448"/>
    </source>
</evidence>
<evidence type="ECO:0000256" key="11">
    <source>
        <dbReference type="SAM" id="MobiDB-lite"/>
    </source>
</evidence>
<keyword evidence="13" id="KW-1185">Reference proteome</keyword>
<organism evidence="12 13">
    <name type="scientific">Panicum miliaceum</name>
    <name type="common">Proso millet</name>
    <name type="synonym">Broomcorn millet</name>
    <dbReference type="NCBI Taxonomy" id="4540"/>
    <lineage>
        <taxon>Eukaryota</taxon>
        <taxon>Viridiplantae</taxon>
        <taxon>Streptophyta</taxon>
        <taxon>Embryophyta</taxon>
        <taxon>Tracheophyta</taxon>
        <taxon>Spermatophyta</taxon>
        <taxon>Magnoliopsida</taxon>
        <taxon>Liliopsida</taxon>
        <taxon>Poales</taxon>
        <taxon>Poaceae</taxon>
        <taxon>PACMAD clade</taxon>
        <taxon>Panicoideae</taxon>
        <taxon>Panicodae</taxon>
        <taxon>Paniceae</taxon>
        <taxon>Panicinae</taxon>
        <taxon>Panicum</taxon>
        <taxon>Panicum sect. Panicum</taxon>
    </lineage>
</organism>
<keyword evidence="3" id="KW-0853">WD repeat</keyword>
<dbReference type="Pfam" id="PF00400">
    <property type="entry name" value="WD40"/>
    <property type="match status" value="2"/>
</dbReference>
<evidence type="ECO:0000256" key="9">
    <source>
        <dbReference type="ARBA" id="ARBA00022989"/>
    </source>
</evidence>
<evidence type="ECO:0000256" key="6">
    <source>
        <dbReference type="ARBA" id="ARBA00022824"/>
    </source>
</evidence>
<dbReference type="GO" id="GO:0005789">
    <property type="term" value="C:endoplasmic reticulum membrane"/>
    <property type="evidence" value="ECO:0007669"/>
    <property type="project" value="UniProtKB-SubCell"/>
</dbReference>
<dbReference type="PANTHER" id="PTHR23284">
    <property type="entry name" value="PROLACTIN REGULATORY ELEMENT BINDING PROTEIN"/>
    <property type="match status" value="1"/>
</dbReference>
<evidence type="ECO:0000256" key="3">
    <source>
        <dbReference type="ARBA" id="ARBA00022574"/>
    </source>
</evidence>
<keyword evidence="2" id="KW-0813">Transport</keyword>
<dbReference type="PANTHER" id="PTHR23284:SF0">
    <property type="entry name" value="PROLACTIN REGULATORY ELEMENT-BINDING PROTEIN"/>
    <property type="match status" value="1"/>
</dbReference>
<evidence type="ECO:0000313" key="12">
    <source>
        <dbReference type="EMBL" id="RLM50350.1"/>
    </source>
</evidence>
<dbReference type="SMART" id="SM00320">
    <property type="entry name" value="WD40"/>
    <property type="match status" value="3"/>
</dbReference>
<feature type="region of interest" description="Disordered" evidence="11">
    <location>
        <begin position="369"/>
        <end position="388"/>
    </location>
</feature>
<gene>
    <name evidence="12" type="ORF">C2845_PMPSC049118</name>
</gene>
<keyword evidence="5" id="KW-0677">Repeat</keyword>
<reference evidence="13" key="1">
    <citation type="journal article" date="2019" name="Nat. Commun.">
        <title>The genome of broomcorn millet.</title>
        <authorList>
            <person name="Zou C."/>
            <person name="Miki D."/>
            <person name="Li D."/>
            <person name="Tang Q."/>
            <person name="Xiao L."/>
            <person name="Rajput S."/>
            <person name="Deng P."/>
            <person name="Jia W."/>
            <person name="Huang R."/>
            <person name="Zhang M."/>
            <person name="Sun Y."/>
            <person name="Hu J."/>
            <person name="Fu X."/>
            <person name="Schnable P.S."/>
            <person name="Li F."/>
            <person name="Zhang H."/>
            <person name="Feng B."/>
            <person name="Zhu X."/>
            <person name="Liu R."/>
            <person name="Schnable J.C."/>
            <person name="Zhu J.-K."/>
            <person name="Zhang H."/>
        </authorList>
    </citation>
    <scope>NUCLEOTIDE SEQUENCE [LARGE SCALE GENOMIC DNA]</scope>
</reference>
<dbReference type="GO" id="GO:0015031">
    <property type="term" value="P:protein transport"/>
    <property type="evidence" value="ECO:0007669"/>
    <property type="project" value="UniProtKB-KW"/>
</dbReference>
<dbReference type="FunFam" id="2.130.10.10:FF:000612">
    <property type="entry name" value="SEC12-like protein 2"/>
    <property type="match status" value="1"/>
</dbReference>
<keyword evidence="10" id="KW-0472">Membrane</keyword>
<dbReference type="GO" id="GO:0003400">
    <property type="term" value="P:regulation of COPII vesicle coating"/>
    <property type="evidence" value="ECO:0007669"/>
    <property type="project" value="TreeGrafter"/>
</dbReference>
<comment type="caution">
    <text evidence="12">The sequence shown here is derived from an EMBL/GenBank/DDBJ whole genome shotgun (WGS) entry which is preliminary data.</text>
</comment>
<keyword evidence="4" id="KW-0812">Transmembrane</keyword>
<evidence type="ECO:0000256" key="1">
    <source>
        <dbReference type="ARBA" id="ARBA00004389"/>
    </source>
</evidence>
<keyword evidence="7" id="KW-0931">ER-Golgi transport</keyword>
<evidence type="ECO:0000256" key="8">
    <source>
        <dbReference type="ARBA" id="ARBA00022927"/>
    </source>
</evidence>
<evidence type="ECO:0000256" key="7">
    <source>
        <dbReference type="ARBA" id="ARBA00022892"/>
    </source>
</evidence>
<dbReference type="InterPro" id="IPR015943">
    <property type="entry name" value="WD40/YVTN_repeat-like_dom_sf"/>
</dbReference>
<feature type="compositionally biased region" description="Polar residues" evidence="11">
    <location>
        <begin position="369"/>
        <end position="385"/>
    </location>
</feature>
<evidence type="ECO:0000313" key="13">
    <source>
        <dbReference type="Proteomes" id="UP000275267"/>
    </source>
</evidence>
<evidence type="ECO:0000256" key="10">
    <source>
        <dbReference type="ARBA" id="ARBA00023136"/>
    </source>
</evidence>
<sequence>MAPRGGQSYGFPIYCAAWLPLAHILKPDPPAADADADASSAASPSSPPPPMAALGGGGGEGRSGVPNKLVVAALDPAGAEAALAPEAVVEVKTKEEVPYRMAVHPRGDGVLCAFPNGCRLYRWESQEGDEPRKLALEPDQEALADLKDVGLQLAVSFSGEGSILATGAEDGQLRVFKWPAMESVLTEADTKTSIKDLSFRILMEFLCLEPAFSSDEKFLAVNRSSGPCRVWDLLSSEVVANLPREAGEIFGFCRFSNKIDSSNILFITAMQGDYGKIISWNTTSWTRVGSKKITREAISAFAVSPDGALLAIGTIEGTIIILGSKDMRTLITVKKAHLGIVTTLAFSQDSRTLLSTSFDSTARVTSVGSPKSNAQLVGRTPQQPSGGRPAAWFLRRAGHRTGDPHASGCWNPTAYALPPRWTVKSRGTKRAEGRFLGQLPVGSWAVREGE</sequence>
<evidence type="ECO:0000256" key="4">
    <source>
        <dbReference type="ARBA" id="ARBA00022692"/>
    </source>
</evidence>
<dbReference type="InterPro" id="IPR045260">
    <property type="entry name" value="Sec12-like"/>
</dbReference>
<dbReference type="Proteomes" id="UP000275267">
    <property type="component" value="Unassembled WGS sequence"/>
</dbReference>
<name>A0A3L6P9L2_PANMI</name>
<dbReference type="InterPro" id="IPR036322">
    <property type="entry name" value="WD40_repeat_dom_sf"/>
</dbReference>
<dbReference type="GO" id="GO:0005085">
    <property type="term" value="F:guanyl-nucleotide exchange factor activity"/>
    <property type="evidence" value="ECO:0007669"/>
    <property type="project" value="InterPro"/>
</dbReference>
<accession>A0A3L6P9L2</accession>
<protein>
    <submittedName>
        <fullName evidence="12">Uncharacterized protein</fullName>
    </submittedName>
</protein>
<feature type="region of interest" description="Disordered" evidence="11">
    <location>
        <begin position="30"/>
        <end position="60"/>
    </location>
</feature>
<proteinExistence type="predicted"/>
<dbReference type="InterPro" id="IPR001680">
    <property type="entry name" value="WD40_rpt"/>
</dbReference>
<dbReference type="AlphaFoldDB" id="A0A3L6P9L2"/>
<dbReference type="EMBL" id="PQIB02000446">
    <property type="protein sequence ID" value="RLM50350.1"/>
    <property type="molecule type" value="Genomic_DNA"/>
</dbReference>
<comment type="subcellular location">
    <subcellularLocation>
        <location evidence="1">Endoplasmic reticulum membrane</location>
        <topology evidence="1">Single-pass membrane protein</topology>
    </subcellularLocation>
</comment>
<evidence type="ECO:0000256" key="5">
    <source>
        <dbReference type="ARBA" id="ARBA00022737"/>
    </source>
</evidence>
<dbReference type="OrthoDB" id="2013972at2759"/>
<dbReference type="GO" id="GO:0006888">
    <property type="term" value="P:endoplasmic reticulum to Golgi vesicle-mediated transport"/>
    <property type="evidence" value="ECO:0007669"/>
    <property type="project" value="TreeGrafter"/>
</dbReference>
<keyword evidence="9" id="KW-1133">Transmembrane helix</keyword>
<keyword evidence="6" id="KW-0256">Endoplasmic reticulum</keyword>
<keyword evidence="8" id="KW-0653">Protein transport</keyword>
<dbReference type="STRING" id="4540.A0A3L6P9L2"/>
<dbReference type="Gene3D" id="2.130.10.10">
    <property type="entry name" value="YVTN repeat-like/Quinoprotein amine dehydrogenase"/>
    <property type="match status" value="1"/>
</dbReference>